<dbReference type="OrthoDB" id="311712at2759"/>
<dbReference type="GO" id="GO:0005774">
    <property type="term" value="C:vacuolar membrane"/>
    <property type="evidence" value="ECO:0007669"/>
    <property type="project" value="TreeGrafter"/>
</dbReference>
<dbReference type="Proteomes" id="UP000006514">
    <property type="component" value="Unassembled WGS sequence"/>
</dbReference>
<dbReference type="InterPro" id="IPR049566">
    <property type="entry name" value="WDR59_RTC1-like_RING_Znf"/>
</dbReference>
<feature type="compositionally biased region" description="Polar residues" evidence="4">
    <location>
        <begin position="888"/>
        <end position="940"/>
    </location>
</feature>
<evidence type="ECO:0000313" key="7">
    <source>
        <dbReference type="Proteomes" id="UP000006514"/>
    </source>
</evidence>
<evidence type="ECO:0000256" key="1">
    <source>
        <dbReference type="ARBA" id="ARBA00022574"/>
    </source>
</evidence>
<dbReference type="InterPro" id="IPR015943">
    <property type="entry name" value="WD40/YVTN_repeat-like_dom_sf"/>
</dbReference>
<feature type="domain" description="WDR59/RTC1-like RING zinc finger" evidence="5">
    <location>
        <begin position="1110"/>
        <end position="1156"/>
    </location>
</feature>
<dbReference type="Pfam" id="PF00400">
    <property type="entry name" value="WD40"/>
    <property type="match status" value="1"/>
</dbReference>
<name>J0LEU3_AURST</name>
<dbReference type="FunCoup" id="J0LEU3">
    <property type="interactions" value="26"/>
</dbReference>
<feature type="region of interest" description="Disordered" evidence="4">
    <location>
        <begin position="398"/>
        <end position="489"/>
    </location>
</feature>
<dbReference type="AlphaFoldDB" id="J0LEU3"/>
<accession>J0LEU3</accession>
<keyword evidence="2" id="KW-0677">Repeat</keyword>
<dbReference type="Gene3D" id="2.130.10.10">
    <property type="entry name" value="YVTN repeat-like/Quinoprotein amine dehydrogenase"/>
    <property type="match status" value="1"/>
</dbReference>
<dbReference type="GO" id="GO:0035859">
    <property type="term" value="C:Seh1-associated complex"/>
    <property type="evidence" value="ECO:0007669"/>
    <property type="project" value="TreeGrafter"/>
</dbReference>
<dbReference type="PROSITE" id="PS50082">
    <property type="entry name" value="WD_REPEATS_2"/>
    <property type="match status" value="1"/>
</dbReference>
<dbReference type="InterPro" id="IPR019775">
    <property type="entry name" value="WD40_repeat_CS"/>
</dbReference>
<gene>
    <name evidence="6" type="ORF">AURDEDRAFT_117375</name>
</gene>
<dbReference type="InterPro" id="IPR001680">
    <property type="entry name" value="WD40_rpt"/>
</dbReference>
<feature type="compositionally biased region" description="Basic and acidic residues" evidence="4">
    <location>
        <begin position="470"/>
        <end position="488"/>
    </location>
</feature>
<dbReference type="GO" id="GO:1904263">
    <property type="term" value="P:positive regulation of TORC1 signaling"/>
    <property type="evidence" value="ECO:0007669"/>
    <property type="project" value="TreeGrafter"/>
</dbReference>
<dbReference type="eggNOG" id="KOG0309">
    <property type="taxonomic scope" value="Eukaryota"/>
</dbReference>
<keyword evidence="7" id="KW-1185">Reference proteome</keyword>
<dbReference type="OMA" id="GGTQVKW"/>
<dbReference type="PANTHER" id="PTHR46170">
    <property type="entry name" value="GATOR COMPLEX PROTEIN WDR59"/>
    <property type="match status" value="1"/>
</dbReference>
<evidence type="ECO:0000256" key="2">
    <source>
        <dbReference type="ARBA" id="ARBA00022737"/>
    </source>
</evidence>
<dbReference type="PROSITE" id="PS00678">
    <property type="entry name" value="WD_REPEATS_1"/>
    <property type="match status" value="2"/>
</dbReference>
<sequence>MSDVVGDDIGSMSISPTSRDVVIATRKGLFLIDLDNPVQLPRFLPQGGTWEVAEVQWNPHLSHSQYVVSTSSEKMLLWNLYLTGRTSIEAPLQRAHYRAITDVNWHNIMPNLVASCALDSWIHVWDIKAPMKPAASLSPFVASAAQVKWSYFDEHLLASSHYSSVMVWDKRKGSVPLFTIRAHDAKIYGISWSRTRPNEILTCSLDSTVKVWDVGCGSVSLADNQGFPSPGKENYHTSPLRVAQTRYPVSRARSLPFGDGFLTLPQRGETVLELWSHQQGLDEPVHVFDGYPDVVREFVWRTRGSSTTTLSDGTFQLITWGKDRTLRFVPVDSSITDKVGYEPKPALEPPNDFAYDSFASISIMDVPIKPTLSAPVTVNPILNAVRARTELVAPVPLESRAASKDARQPSAGGTMSLGDAGHGPRGRRRELNQDDWAKVVAGRPTERASGSGQASPSVRSTRASSPVSIFKERERERESQSRDRDSRDTATLLAQEIVAAMAAVEPHKIETTFLDTNEKRQWVLGLTGPWGESASLYLRVFFQFPRDYPHDGHLVVTCERHPLVSLKMRAYMARHLDNRRRRKRPIEACLRFLLGLPDEGSLQAQLPPALRESLIDPDPSDAEGLSDKVVVRNTQETPVLKISQAVFGPGGVLVCIFPLHHRAAGGSAPPSMRISARARPLTFPDGPKTAGLLRALKFLRGKAVGHDSDADSQELEEDVSSLRGFGAVSPSKGHSSRAPATEIVVNTFSAPTKVRVYLKDFSDQLHHGCGLDQKLAANYSLKPGDPLGLCIRNAPIARRYRRYDHERVWKTLQMVIGKTVQPRRNQSEEPQPHEIMQWGQNPLSRKLLEDLYNESVSKKDMQLLAMLAIVMLDMNRLRKEASVKAANEAQSADAQNLPSNSQSSSDYFTQRPRTNRKPTSPSTLQSPGQSATRGSWSSLSFLPFLGQPTGTPSPPKASTSVETAMTRKSGGLPGNLLTPSIVGTPSFTSLGHLPSSNRKLSSGGSGAAVGRSWSQVVAKATTVKKEIICGFGQDKDEEHNVQSRSGDSLLDHSFVRQLVAHVRAYAELLDRWGLATQHVALLKFVPPDHRLPWEHSQSDGLGLSAVDEAAHCCVCRLPVAGLSHACMKCLHVAHYKCWRPKMGEPCASGCGCQCDARSPQTSST</sequence>
<dbReference type="InterPro" id="IPR049567">
    <property type="entry name" value="WDR59-like"/>
</dbReference>
<evidence type="ECO:0000313" key="6">
    <source>
        <dbReference type="EMBL" id="EJD35434.1"/>
    </source>
</evidence>
<dbReference type="KEGG" id="adl:AURDEDRAFT_117375"/>
<evidence type="ECO:0000256" key="4">
    <source>
        <dbReference type="SAM" id="MobiDB-lite"/>
    </source>
</evidence>
<protein>
    <recommendedName>
        <fullName evidence="5">WDR59/RTC1-like RING zinc finger domain-containing protein</fullName>
    </recommendedName>
</protein>
<evidence type="ECO:0000259" key="5">
    <source>
        <dbReference type="Pfam" id="PF17120"/>
    </source>
</evidence>
<feature type="region of interest" description="Disordered" evidence="4">
    <location>
        <begin position="888"/>
        <end position="977"/>
    </location>
</feature>
<proteinExistence type="predicted"/>
<keyword evidence="1 3" id="KW-0853">WD repeat</keyword>
<dbReference type="InParanoid" id="J0LEU3"/>
<dbReference type="Pfam" id="PF17120">
    <property type="entry name" value="zf-RING_16"/>
    <property type="match status" value="1"/>
</dbReference>
<feature type="compositionally biased region" description="Polar residues" evidence="4">
    <location>
        <begin position="448"/>
        <end position="467"/>
    </location>
</feature>
<dbReference type="PROSITE" id="PS50294">
    <property type="entry name" value="WD_REPEATS_REGION"/>
    <property type="match status" value="1"/>
</dbReference>
<dbReference type="GO" id="GO:0034198">
    <property type="term" value="P:cellular response to amino acid starvation"/>
    <property type="evidence" value="ECO:0007669"/>
    <property type="project" value="TreeGrafter"/>
</dbReference>
<dbReference type="GO" id="GO:0035591">
    <property type="term" value="F:signaling adaptor activity"/>
    <property type="evidence" value="ECO:0007669"/>
    <property type="project" value="TreeGrafter"/>
</dbReference>
<dbReference type="PANTHER" id="PTHR46170:SF1">
    <property type="entry name" value="GATOR COMPLEX PROTEIN WDR59"/>
    <property type="match status" value="1"/>
</dbReference>
<organism evidence="6 7">
    <name type="scientific">Auricularia subglabra (strain TFB-10046 / SS5)</name>
    <name type="common">White-rot fungus</name>
    <name type="synonym">Auricularia delicata (strain TFB10046)</name>
    <dbReference type="NCBI Taxonomy" id="717982"/>
    <lineage>
        <taxon>Eukaryota</taxon>
        <taxon>Fungi</taxon>
        <taxon>Dikarya</taxon>
        <taxon>Basidiomycota</taxon>
        <taxon>Agaricomycotina</taxon>
        <taxon>Agaricomycetes</taxon>
        <taxon>Auriculariales</taxon>
        <taxon>Auriculariaceae</taxon>
        <taxon>Auricularia</taxon>
    </lineage>
</organism>
<evidence type="ECO:0000256" key="3">
    <source>
        <dbReference type="PROSITE-ProRule" id="PRU00221"/>
    </source>
</evidence>
<feature type="repeat" description="WD" evidence="3">
    <location>
        <begin position="180"/>
        <end position="214"/>
    </location>
</feature>
<reference evidence="7" key="1">
    <citation type="journal article" date="2012" name="Science">
        <title>The Paleozoic origin of enzymatic lignin decomposition reconstructed from 31 fungal genomes.</title>
        <authorList>
            <person name="Floudas D."/>
            <person name="Binder M."/>
            <person name="Riley R."/>
            <person name="Barry K."/>
            <person name="Blanchette R.A."/>
            <person name="Henrissat B."/>
            <person name="Martinez A.T."/>
            <person name="Otillar R."/>
            <person name="Spatafora J.W."/>
            <person name="Yadav J.S."/>
            <person name="Aerts A."/>
            <person name="Benoit I."/>
            <person name="Boyd A."/>
            <person name="Carlson A."/>
            <person name="Copeland A."/>
            <person name="Coutinho P.M."/>
            <person name="de Vries R.P."/>
            <person name="Ferreira P."/>
            <person name="Findley K."/>
            <person name="Foster B."/>
            <person name="Gaskell J."/>
            <person name="Glotzer D."/>
            <person name="Gorecki P."/>
            <person name="Heitman J."/>
            <person name="Hesse C."/>
            <person name="Hori C."/>
            <person name="Igarashi K."/>
            <person name="Jurgens J.A."/>
            <person name="Kallen N."/>
            <person name="Kersten P."/>
            <person name="Kohler A."/>
            <person name="Kuees U."/>
            <person name="Kumar T.K.A."/>
            <person name="Kuo A."/>
            <person name="LaButti K."/>
            <person name="Larrondo L.F."/>
            <person name="Lindquist E."/>
            <person name="Ling A."/>
            <person name="Lombard V."/>
            <person name="Lucas S."/>
            <person name="Lundell T."/>
            <person name="Martin R."/>
            <person name="McLaughlin D.J."/>
            <person name="Morgenstern I."/>
            <person name="Morin E."/>
            <person name="Murat C."/>
            <person name="Nagy L.G."/>
            <person name="Nolan M."/>
            <person name="Ohm R.A."/>
            <person name="Patyshakuliyeva A."/>
            <person name="Rokas A."/>
            <person name="Ruiz-Duenas F.J."/>
            <person name="Sabat G."/>
            <person name="Salamov A."/>
            <person name="Samejima M."/>
            <person name="Schmutz J."/>
            <person name="Slot J.C."/>
            <person name="St John F."/>
            <person name="Stenlid J."/>
            <person name="Sun H."/>
            <person name="Sun S."/>
            <person name="Syed K."/>
            <person name="Tsang A."/>
            <person name="Wiebenga A."/>
            <person name="Young D."/>
            <person name="Pisabarro A."/>
            <person name="Eastwood D.C."/>
            <person name="Martin F."/>
            <person name="Cullen D."/>
            <person name="Grigoriev I.V."/>
            <person name="Hibbett D.S."/>
        </authorList>
    </citation>
    <scope>NUCLEOTIDE SEQUENCE [LARGE SCALE GENOMIC DNA]</scope>
    <source>
        <strain evidence="7">TFB10046</strain>
    </source>
</reference>
<dbReference type="SMART" id="SM00320">
    <property type="entry name" value="WD40"/>
    <property type="match status" value="5"/>
</dbReference>
<dbReference type="InterPro" id="IPR036322">
    <property type="entry name" value="WD40_repeat_dom_sf"/>
</dbReference>
<dbReference type="SUPFAM" id="SSF50978">
    <property type="entry name" value="WD40 repeat-like"/>
    <property type="match status" value="1"/>
</dbReference>
<dbReference type="EMBL" id="JH687890">
    <property type="protein sequence ID" value="EJD35434.1"/>
    <property type="molecule type" value="Genomic_DNA"/>
</dbReference>